<organism evidence="2 3">
    <name type="scientific">Fusarium oxysporum f. sp. conglutinans</name>
    <dbReference type="NCBI Taxonomy" id="100902"/>
    <lineage>
        <taxon>Eukaryota</taxon>
        <taxon>Fungi</taxon>
        <taxon>Dikarya</taxon>
        <taxon>Ascomycota</taxon>
        <taxon>Pezizomycotina</taxon>
        <taxon>Sordariomycetes</taxon>
        <taxon>Hypocreomycetidae</taxon>
        <taxon>Hypocreales</taxon>
        <taxon>Nectriaceae</taxon>
        <taxon>Fusarium</taxon>
        <taxon>Fusarium oxysporum species complex</taxon>
    </lineage>
</organism>
<sequence length="345" mass="38222">MRGGPPDPPPPRMAVPKRSMVKVACDACRQRKAKVSIQTIQPSANQLAAIKRKYDELQERMIDHEKLYDTLSARQPEEVKEILRRIQAGGDVKSVTEEIQEGDLLLELTSSPAFIPQQLPARNVLSHQAVPYGPLAGDPQAQLPVREGPISFGQCRITSPTIFEEDLKSLDPSSPSSSPPDMLLFCSPFLANALLAVSCLSLPERLKVENAVLPSAILLHLNVELLIISILRPFNGLTKEEFGPFDPVTMSYAHASNAMWVVWHFRALYTLRNEHWMIQAASICAFRVLSDIETSTIQLKTFAKACQALIELGESFPVAKEVMLPIKLSHKPALTTISQRSDDDV</sequence>
<evidence type="ECO:0000256" key="1">
    <source>
        <dbReference type="SAM" id="Coils"/>
    </source>
</evidence>
<feature type="coiled-coil region" evidence="1">
    <location>
        <begin position="47"/>
        <end position="74"/>
    </location>
</feature>
<protein>
    <submittedName>
        <fullName evidence="2">Uncharacterized protein</fullName>
    </submittedName>
</protein>
<name>A0A8H6LCL9_FUSOX</name>
<proteinExistence type="predicted"/>
<dbReference type="AlphaFoldDB" id="A0A8H6LCL9"/>
<dbReference type="EMBL" id="JACDXP010000014">
    <property type="protein sequence ID" value="KAF6515402.1"/>
    <property type="molecule type" value="Genomic_DNA"/>
</dbReference>
<gene>
    <name evidence="2" type="ORF">HZS61_005308</name>
</gene>
<dbReference type="Proteomes" id="UP000593570">
    <property type="component" value="Unassembled WGS sequence"/>
</dbReference>
<comment type="caution">
    <text evidence="2">The sequence shown here is derived from an EMBL/GenBank/DDBJ whole genome shotgun (WGS) entry which is preliminary data.</text>
</comment>
<evidence type="ECO:0000313" key="3">
    <source>
        <dbReference type="Proteomes" id="UP000593570"/>
    </source>
</evidence>
<accession>A0A8H6LCL9</accession>
<keyword evidence="1" id="KW-0175">Coiled coil</keyword>
<evidence type="ECO:0000313" key="2">
    <source>
        <dbReference type="EMBL" id="KAF6515402.1"/>
    </source>
</evidence>
<reference evidence="2 3" key="1">
    <citation type="journal article" date="2020" name="bioRxiv">
        <title>A chromosome-scale genome assembly for the Fusarium oxysporum strain Fo5176 to establish a model Arabidopsis-fungal pathosystem.</title>
        <authorList>
            <person name="Fokkens L."/>
            <person name="Guo L."/>
            <person name="Dora S."/>
            <person name="Wang B."/>
            <person name="Ye K."/>
            <person name="Sanchez-Rodriguez C."/>
            <person name="Croll D."/>
        </authorList>
    </citation>
    <scope>NUCLEOTIDE SEQUENCE [LARGE SCALE GENOMIC DNA]</scope>
    <source>
        <strain evidence="2 3">Fo5176</strain>
    </source>
</reference>